<evidence type="ECO:0000313" key="2">
    <source>
        <dbReference type="EMBL" id="QKS55913.1"/>
    </source>
</evidence>
<evidence type="ECO:0000313" key="3">
    <source>
        <dbReference type="Proteomes" id="UP000247790"/>
    </source>
</evidence>
<reference evidence="1 3" key="1">
    <citation type="submission" date="2018-06" db="EMBL/GenBank/DDBJ databases">
        <title>Genomic Encyclopedia of Type Strains, Phase III (KMG-III): the genomes of soil and plant-associated and newly described type strains.</title>
        <authorList>
            <person name="Whitman W."/>
        </authorList>
    </citation>
    <scope>NUCLEOTIDE SEQUENCE [LARGE SCALE GENOMIC DNA]</scope>
    <source>
        <strain evidence="1 3">CECT 7022</strain>
    </source>
</reference>
<dbReference type="RefSeq" id="WP_110894639.1">
    <property type="nucleotide sequence ID" value="NZ_CP054614.1"/>
</dbReference>
<gene>
    <name evidence="1" type="ORF">DFQ00_102330</name>
    <name evidence="2" type="ORF">HUB98_05895</name>
</gene>
<sequence length="121" mass="14052">MKREDWIVTEYAARPAGKPDRCFYCHSLIGESHTSECVIRSRTVVMDFTVRMVINVPEHWKDEDIEFRYNKGSWCADNLIEMIVRGEGGCLCPHVEATFIREATPEDEEKWGLVRVDDLQS</sequence>
<accession>A0A2V4VW55</accession>
<evidence type="ECO:0000313" key="1">
    <source>
        <dbReference type="EMBL" id="PYE51536.1"/>
    </source>
</evidence>
<dbReference type="Proteomes" id="UP000509327">
    <property type="component" value="Chromosome"/>
</dbReference>
<dbReference type="OrthoDB" id="3034875at2"/>
<name>A0A2V4VW55_PAEBA</name>
<proteinExistence type="predicted"/>
<dbReference type="Proteomes" id="UP000247790">
    <property type="component" value="Unassembled WGS sequence"/>
</dbReference>
<protein>
    <submittedName>
        <fullName evidence="1">Uncharacterized protein</fullName>
    </submittedName>
</protein>
<dbReference type="AlphaFoldDB" id="A0A2V4VW55"/>
<dbReference type="EMBL" id="QJSW01000002">
    <property type="protein sequence ID" value="PYE51536.1"/>
    <property type="molecule type" value="Genomic_DNA"/>
</dbReference>
<keyword evidence="4" id="KW-1185">Reference proteome</keyword>
<evidence type="ECO:0000313" key="4">
    <source>
        <dbReference type="Proteomes" id="UP000509327"/>
    </source>
</evidence>
<reference evidence="2 4" key="2">
    <citation type="submission" date="2020-06" db="EMBL/GenBank/DDBJ databases">
        <title>Complete genome of Paenibacillus barcinonensis KACC11450.</title>
        <authorList>
            <person name="Kim M."/>
            <person name="Park Y.-J."/>
            <person name="Shin J.-H."/>
        </authorList>
    </citation>
    <scope>NUCLEOTIDE SEQUENCE [LARGE SCALE GENOMIC DNA]</scope>
    <source>
        <strain evidence="2 4">KACC11450</strain>
    </source>
</reference>
<organism evidence="1 3">
    <name type="scientific">Paenibacillus barcinonensis</name>
    <dbReference type="NCBI Taxonomy" id="198119"/>
    <lineage>
        <taxon>Bacteria</taxon>
        <taxon>Bacillati</taxon>
        <taxon>Bacillota</taxon>
        <taxon>Bacilli</taxon>
        <taxon>Bacillales</taxon>
        <taxon>Paenibacillaceae</taxon>
        <taxon>Paenibacillus</taxon>
    </lineage>
</organism>
<dbReference type="EMBL" id="CP054614">
    <property type="protein sequence ID" value="QKS55913.1"/>
    <property type="molecule type" value="Genomic_DNA"/>
</dbReference>